<evidence type="ECO:0000259" key="1">
    <source>
        <dbReference type="Pfam" id="PF16011"/>
    </source>
</evidence>
<dbReference type="InterPro" id="IPR010502">
    <property type="entry name" value="Carb-bd_dom_fam9"/>
</dbReference>
<evidence type="ECO:0000313" key="2">
    <source>
        <dbReference type="EMBL" id="OGK02236.1"/>
    </source>
</evidence>
<dbReference type="Proteomes" id="UP000179243">
    <property type="component" value="Unassembled WGS sequence"/>
</dbReference>
<protein>
    <recommendedName>
        <fullName evidence="1">Carbohydrate-binding domain-containing protein</fullName>
    </recommendedName>
</protein>
<dbReference type="CDD" id="cd09620">
    <property type="entry name" value="CBM9_like_3"/>
    <property type="match status" value="1"/>
</dbReference>
<dbReference type="Gene3D" id="2.60.40.1190">
    <property type="match status" value="1"/>
</dbReference>
<dbReference type="GO" id="GO:0004553">
    <property type="term" value="F:hydrolase activity, hydrolyzing O-glycosyl compounds"/>
    <property type="evidence" value="ECO:0007669"/>
    <property type="project" value="InterPro"/>
</dbReference>
<dbReference type="AlphaFoldDB" id="A0A1F7F6V3"/>
<dbReference type="GO" id="GO:0016052">
    <property type="term" value="P:carbohydrate catabolic process"/>
    <property type="evidence" value="ECO:0007669"/>
    <property type="project" value="InterPro"/>
</dbReference>
<dbReference type="EMBL" id="MFYX01000110">
    <property type="protein sequence ID" value="OGK02236.1"/>
    <property type="molecule type" value="Genomic_DNA"/>
</dbReference>
<proteinExistence type="predicted"/>
<feature type="domain" description="Carbohydrate-binding" evidence="1">
    <location>
        <begin position="50"/>
        <end position="210"/>
    </location>
</feature>
<accession>A0A1F7F6V3</accession>
<reference evidence="2 3" key="1">
    <citation type="journal article" date="2016" name="Nat. Commun.">
        <title>Thousands of microbial genomes shed light on interconnected biogeochemical processes in an aquifer system.</title>
        <authorList>
            <person name="Anantharaman K."/>
            <person name="Brown C.T."/>
            <person name="Hug L.A."/>
            <person name="Sharon I."/>
            <person name="Castelle C.J."/>
            <person name="Probst A.J."/>
            <person name="Thomas B.C."/>
            <person name="Singh A."/>
            <person name="Wilkins M.J."/>
            <person name="Karaoz U."/>
            <person name="Brodie E.L."/>
            <person name="Williams K.H."/>
            <person name="Hubbard S.S."/>
            <person name="Banfield J.F."/>
        </authorList>
    </citation>
    <scope>NUCLEOTIDE SEQUENCE [LARGE SCALE GENOMIC DNA]</scope>
</reference>
<dbReference type="SUPFAM" id="SSF49344">
    <property type="entry name" value="CBD9-like"/>
    <property type="match status" value="1"/>
</dbReference>
<dbReference type="GO" id="GO:0030246">
    <property type="term" value="F:carbohydrate binding"/>
    <property type="evidence" value="ECO:0007669"/>
    <property type="project" value="InterPro"/>
</dbReference>
<comment type="caution">
    <text evidence="2">The sequence shown here is derived from an EMBL/GenBank/DDBJ whole genome shotgun (WGS) entry which is preliminary data.</text>
</comment>
<evidence type="ECO:0000313" key="3">
    <source>
        <dbReference type="Proteomes" id="UP000179243"/>
    </source>
</evidence>
<dbReference type="Pfam" id="PF16011">
    <property type="entry name" value="CBM9_2"/>
    <property type="match status" value="1"/>
</dbReference>
<sequence length="214" mass="24258">MEKLSSYGIRRCVMPEFDQIDASHFSAATPIRLVDTVTGKPPKQKTEGRLAWDSERLYAWFSCDDIQPFATLTGHDDPLYTEDVVELFIDPFGYGSLYYELEVNPLNARFDALIINDIAAPGRRGKRFQGFTGWNPESFQSRTRTSQVGWEAYIAIDFADLFLSPHIPPRAGDAWRGNLLRCDVLAGVPEYCAWSPTGIADFHNSTCFGRWVFE</sequence>
<organism evidence="2 3">
    <name type="scientific">Candidatus Raymondbacteria bacterium RIFOXYD12_FULL_49_13</name>
    <dbReference type="NCBI Taxonomy" id="1817890"/>
    <lineage>
        <taxon>Bacteria</taxon>
        <taxon>Raymondiibacteriota</taxon>
    </lineage>
</organism>
<name>A0A1F7F6V3_UNCRA</name>
<gene>
    <name evidence="2" type="ORF">A2519_16280</name>
</gene>